<evidence type="ECO:0000256" key="3">
    <source>
        <dbReference type="ARBA" id="ARBA00022741"/>
    </source>
</evidence>
<feature type="compositionally biased region" description="Gly residues" evidence="7">
    <location>
        <begin position="657"/>
        <end position="666"/>
    </location>
</feature>
<dbReference type="PROSITE" id="PS00108">
    <property type="entry name" value="PROTEIN_KINASE_ST"/>
    <property type="match status" value="1"/>
</dbReference>
<feature type="compositionally biased region" description="Low complexity" evidence="7">
    <location>
        <begin position="667"/>
        <end position="683"/>
    </location>
</feature>
<dbReference type="OrthoDB" id="339325at2759"/>
<evidence type="ECO:0000313" key="10">
    <source>
        <dbReference type="EMBL" id="KXZ50239.1"/>
    </source>
</evidence>
<feature type="region of interest" description="Disordered" evidence="7">
    <location>
        <begin position="637"/>
        <end position="699"/>
    </location>
</feature>
<keyword evidence="4" id="KW-0418">Kinase</keyword>
<keyword evidence="1" id="KW-0723">Serine/threonine-protein kinase</keyword>
<feature type="domain" description="Protein kinase" evidence="9">
    <location>
        <begin position="418"/>
        <end position="1194"/>
    </location>
</feature>
<feature type="transmembrane region" description="Helical" evidence="8">
    <location>
        <begin position="239"/>
        <end position="263"/>
    </location>
</feature>
<dbReference type="PANTHER" id="PTHR44329">
    <property type="entry name" value="SERINE/THREONINE-PROTEIN KINASE TNNI3K-RELATED"/>
    <property type="match status" value="1"/>
</dbReference>
<organism evidence="10 11">
    <name type="scientific">Gonium pectorale</name>
    <name type="common">Green alga</name>
    <dbReference type="NCBI Taxonomy" id="33097"/>
    <lineage>
        <taxon>Eukaryota</taxon>
        <taxon>Viridiplantae</taxon>
        <taxon>Chlorophyta</taxon>
        <taxon>core chlorophytes</taxon>
        <taxon>Chlorophyceae</taxon>
        <taxon>CS clade</taxon>
        <taxon>Chlamydomonadales</taxon>
        <taxon>Volvocaceae</taxon>
        <taxon>Gonium</taxon>
    </lineage>
</organism>
<feature type="region of interest" description="Disordered" evidence="7">
    <location>
        <begin position="319"/>
        <end position="389"/>
    </location>
</feature>
<dbReference type="Proteomes" id="UP000075714">
    <property type="component" value="Unassembled WGS sequence"/>
</dbReference>
<comment type="caution">
    <text evidence="10">The sequence shown here is derived from an EMBL/GenBank/DDBJ whole genome shotgun (WGS) entry which is preliminary data.</text>
</comment>
<dbReference type="PROSITE" id="PS50011">
    <property type="entry name" value="PROTEIN_KINASE_DOM"/>
    <property type="match status" value="1"/>
</dbReference>
<keyword evidence="8" id="KW-1133">Transmembrane helix</keyword>
<evidence type="ECO:0000313" key="11">
    <source>
        <dbReference type="Proteomes" id="UP000075714"/>
    </source>
</evidence>
<evidence type="ECO:0000256" key="4">
    <source>
        <dbReference type="ARBA" id="ARBA00022777"/>
    </source>
</evidence>
<dbReference type="PANTHER" id="PTHR44329:SF214">
    <property type="entry name" value="PROTEIN KINASE DOMAIN-CONTAINING PROTEIN"/>
    <property type="match status" value="1"/>
</dbReference>
<evidence type="ECO:0000256" key="7">
    <source>
        <dbReference type="SAM" id="MobiDB-lite"/>
    </source>
</evidence>
<feature type="compositionally biased region" description="Gly residues" evidence="7">
    <location>
        <begin position="351"/>
        <end position="362"/>
    </location>
</feature>
<protein>
    <recommendedName>
        <fullName evidence="9">Protein kinase domain-containing protein</fullName>
    </recommendedName>
</protein>
<dbReference type="GO" id="GO:0004674">
    <property type="term" value="F:protein serine/threonine kinase activity"/>
    <property type="evidence" value="ECO:0007669"/>
    <property type="project" value="UniProtKB-KW"/>
</dbReference>
<dbReference type="InterPro" id="IPR008271">
    <property type="entry name" value="Ser/Thr_kinase_AS"/>
</dbReference>
<feature type="compositionally biased region" description="Basic and acidic residues" evidence="7">
    <location>
        <begin position="1168"/>
        <end position="1178"/>
    </location>
</feature>
<evidence type="ECO:0000256" key="2">
    <source>
        <dbReference type="ARBA" id="ARBA00022679"/>
    </source>
</evidence>
<keyword evidence="8" id="KW-0812">Transmembrane</keyword>
<dbReference type="InterPro" id="IPR017441">
    <property type="entry name" value="Protein_kinase_ATP_BS"/>
</dbReference>
<keyword evidence="5 6" id="KW-0067">ATP-binding</keyword>
<dbReference type="InterPro" id="IPR011009">
    <property type="entry name" value="Kinase-like_dom_sf"/>
</dbReference>
<dbReference type="SUPFAM" id="SSF56112">
    <property type="entry name" value="Protein kinase-like (PK-like)"/>
    <property type="match status" value="1"/>
</dbReference>
<keyword evidence="11" id="KW-1185">Reference proteome</keyword>
<dbReference type="InterPro" id="IPR051681">
    <property type="entry name" value="Ser/Thr_Kinases-Pseudokinases"/>
</dbReference>
<dbReference type="Pfam" id="PF07714">
    <property type="entry name" value="PK_Tyr_Ser-Thr"/>
    <property type="match status" value="2"/>
</dbReference>
<dbReference type="GO" id="GO:0005524">
    <property type="term" value="F:ATP binding"/>
    <property type="evidence" value="ECO:0007669"/>
    <property type="project" value="UniProtKB-UniRule"/>
</dbReference>
<gene>
    <name evidence="10" type="ORF">GPECTOR_17g877</name>
</gene>
<keyword evidence="3 6" id="KW-0547">Nucleotide-binding</keyword>
<evidence type="ECO:0000256" key="6">
    <source>
        <dbReference type="PROSITE-ProRule" id="PRU10141"/>
    </source>
</evidence>
<evidence type="ECO:0000259" key="9">
    <source>
        <dbReference type="PROSITE" id="PS50011"/>
    </source>
</evidence>
<keyword evidence="2" id="KW-0808">Transferase</keyword>
<evidence type="ECO:0000256" key="8">
    <source>
        <dbReference type="SAM" id="Phobius"/>
    </source>
</evidence>
<sequence length="1200" mass="119772">MLARIEHIELANDISLDANDAPTFTVNLTRDLRIAGSPGRHLTYLAVNYIANKVRLKPNLTLTFERIILSGILRGVGQHLDFLTRSDGGAVLYNGSINHRAACLPFDVFLGQLLSLPPASPAAGLVDTVSSQPRNIAARGLGTGVDETGQLCWTTAAGEAMCRTPYLDMVLYGTYNQIVEGAVASNGGYNSFFYHSYGICDHPVSNECLATKGGDLCLAAALSRVVTGEGEEEGNNSNMAIGLGVGLGGGTLLLALLTLVLWVRYHRLQRSTTTLSGINRSTAPSMLGASTNRDPSVFIDPDLEKGGSGLAACLMRTNGESQEPLPQPNGGTGRRHGSSATAELGEKGGRGEGGGGSGGSTAGSGSSDSGTAGAGADLKSAGEGGEGSAGLSEVEVARLHLMANAARGRGGQGAPLEVKVLQLLGQGSFGKVYKGLWHGTLVALKAQVLPPSLSGDARRRHMAVMEAAISSAINHPAIVQTYCYSFRPIRDSVSRSVVHKGKAKAIAEEPTDVDKGDGVIKAGFSDSGQDDAGADYGHELLLVLEYCDCGSLRAALDTGTFHRGRPWPWDVRRVLPALNGAAAAHEGVAAAAGVAAANALAGAGANAGWRPDRLAPYDPHDAGAKLMALLGIGSAVPPANTPDTRGSAKDSASNGRSAGGVSGSGTSGTAAAGPRGRAHPSAAQQPDAGSRSQGASEAWPKLDSYEPDFAAGAFEVLVPTDGAEQGEEGAKDGEAAGASQATAAAGAAAAGPPPAFLPLGAAGGSTAFVSNTLAGAPTAATSYISSSFSNAASAADDAAAAAAADRLAMMYLLQQAAAAVAAAGDPGGGNYARALADFVSASNLSGLDSIGSYTFESFMAMNPGGTAHVGSGGGAAAVAATLDGTMGTLQSSSGTMVAPPPAVLAAAGGPAAAAAAGVPCAGSGSAAAPAGSGSASAALAAAPSVAASTAAACGAGGAAQSPAIRYGLMLAVAADVACGLVHLHSHGVVHGDVKASNVLLKQIVVSDPWEAAGRAVDSGAVGAGPASGSPLPSGCAGGMPEPAATHAPVLSSDSAVERGGPRLGLCAKVSDFGLSTMLSAANTDSHISATTAAGSLSHMSPELLLCGHVSKANDVYAYGILLYELFTGDRAWEGVPRALLPARVALEGWRPIFPPHTPIGYRALAERQPEHRHAEAEAKVTGGGVSGALEQPETVGQQQS</sequence>
<keyword evidence="8" id="KW-0472">Membrane</keyword>
<feature type="region of interest" description="Disordered" evidence="7">
    <location>
        <begin position="277"/>
        <end position="301"/>
    </location>
</feature>
<proteinExistence type="predicted"/>
<evidence type="ECO:0000256" key="5">
    <source>
        <dbReference type="ARBA" id="ARBA00022840"/>
    </source>
</evidence>
<dbReference type="SMART" id="SM00220">
    <property type="entry name" value="S_TKc"/>
    <property type="match status" value="1"/>
</dbReference>
<evidence type="ECO:0000256" key="1">
    <source>
        <dbReference type="ARBA" id="ARBA00022527"/>
    </source>
</evidence>
<reference evidence="11" key="1">
    <citation type="journal article" date="2016" name="Nat. Commun.">
        <title>The Gonium pectorale genome demonstrates co-option of cell cycle regulation during the evolution of multicellularity.</title>
        <authorList>
            <person name="Hanschen E.R."/>
            <person name="Marriage T.N."/>
            <person name="Ferris P.J."/>
            <person name="Hamaji T."/>
            <person name="Toyoda A."/>
            <person name="Fujiyama A."/>
            <person name="Neme R."/>
            <person name="Noguchi H."/>
            <person name="Minakuchi Y."/>
            <person name="Suzuki M."/>
            <person name="Kawai-Toyooka H."/>
            <person name="Smith D.R."/>
            <person name="Sparks H."/>
            <person name="Anderson J."/>
            <person name="Bakaric R."/>
            <person name="Luria V."/>
            <person name="Karger A."/>
            <person name="Kirschner M.W."/>
            <person name="Durand P.M."/>
            <person name="Michod R.E."/>
            <person name="Nozaki H."/>
            <person name="Olson B.J."/>
        </authorList>
    </citation>
    <scope>NUCLEOTIDE SEQUENCE [LARGE SCALE GENOMIC DNA]</scope>
    <source>
        <strain evidence="11">NIES-2863</strain>
    </source>
</reference>
<feature type="binding site" evidence="6">
    <location>
        <position position="445"/>
    </location>
    <ligand>
        <name>ATP</name>
        <dbReference type="ChEBI" id="CHEBI:30616"/>
    </ligand>
</feature>
<name>A0A150GK68_GONPE</name>
<dbReference type="EMBL" id="LSYV01000018">
    <property type="protein sequence ID" value="KXZ50239.1"/>
    <property type="molecule type" value="Genomic_DNA"/>
</dbReference>
<dbReference type="InterPro" id="IPR001245">
    <property type="entry name" value="Ser-Thr/Tyr_kinase_cat_dom"/>
</dbReference>
<dbReference type="Gene3D" id="1.10.510.10">
    <property type="entry name" value="Transferase(Phosphotransferase) domain 1"/>
    <property type="match status" value="1"/>
</dbReference>
<dbReference type="STRING" id="33097.A0A150GK68"/>
<dbReference type="PROSITE" id="PS00107">
    <property type="entry name" value="PROTEIN_KINASE_ATP"/>
    <property type="match status" value="1"/>
</dbReference>
<dbReference type="InterPro" id="IPR000719">
    <property type="entry name" value="Prot_kinase_dom"/>
</dbReference>
<dbReference type="Gene3D" id="3.30.200.20">
    <property type="entry name" value="Phosphorylase Kinase, domain 1"/>
    <property type="match status" value="1"/>
</dbReference>
<dbReference type="AlphaFoldDB" id="A0A150GK68"/>
<feature type="compositionally biased region" description="Polar residues" evidence="7">
    <location>
        <begin position="277"/>
        <end position="294"/>
    </location>
</feature>
<feature type="region of interest" description="Disordered" evidence="7">
    <location>
        <begin position="1168"/>
        <end position="1200"/>
    </location>
</feature>
<accession>A0A150GK68</accession>
<feature type="compositionally biased region" description="Low complexity" evidence="7">
    <location>
        <begin position="363"/>
        <end position="377"/>
    </location>
</feature>